<comment type="caution">
    <text evidence="4">The sequence shown here is derived from an EMBL/GenBank/DDBJ whole genome shotgun (WGS) entry which is preliminary data.</text>
</comment>
<dbReference type="RefSeq" id="WP_345241820.1">
    <property type="nucleotide sequence ID" value="NZ_BAABHD010000014.1"/>
</dbReference>
<keyword evidence="1" id="KW-1133">Transmembrane helix</keyword>
<keyword evidence="1" id="KW-0472">Membrane</keyword>
<dbReference type="InterPro" id="IPR012373">
    <property type="entry name" value="Ferrdict_sens_TM"/>
</dbReference>
<dbReference type="InterPro" id="IPR006860">
    <property type="entry name" value="FecR"/>
</dbReference>
<protein>
    <submittedName>
        <fullName evidence="4">FecR family protein</fullName>
    </submittedName>
</protein>
<accession>A0ABP8MM91</accession>
<name>A0ABP8MM91_9BACT</name>
<gene>
    <name evidence="4" type="ORF">GCM10023189_13270</name>
</gene>
<keyword evidence="5" id="KW-1185">Reference proteome</keyword>
<reference evidence="5" key="1">
    <citation type="journal article" date="2019" name="Int. J. Syst. Evol. Microbiol.">
        <title>The Global Catalogue of Microorganisms (GCM) 10K type strain sequencing project: providing services to taxonomists for standard genome sequencing and annotation.</title>
        <authorList>
            <consortium name="The Broad Institute Genomics Platform"/>
            <consortium name="The Broad Institute Genome Sequencing Center for Infectious Disease"/>
            <person name="Wu L."/>
            <person name="Ma J."/>
        </authorList>
    </citation>
    <scope>NUCLEOTIDE SEQUENCE [LARGE SCALE GENOMIC DNA]</scope>
    <source>
        <strain evidence="5">JCM 17927</strain>
    </source>
</reference>
<dbReference type="Pfam" id="PF04773">
    <property type="entry name" value="FecR"/>
    <property type="match status" value="1"/>
</dbReference>
<dbReference type="Gene3D" id="2.60.120.1440">
    <property type="match status" value="1"/>
</dbReference>
<dbReference type="Pfam" id="PF16344">
    <property type="entry name" value="FecR_C"/>
    <property type="match status" value="1"/>
</dbReference>
<evidence type="ECO:0000259" key="3">
    <source>
        <dbReference type="Pfam" id="PF16344"/>
    </source>
</evidence>
<dbReference type="Proteomes" id="UP001501175">
    <property type="component" value="Unassembled WGS sequence"/>
</dbReference>
<evidence type="ECO:0000259" key="2">
    <source>
        <dbReference type="Pfam" id="PF04773"/>
    </source>
</evidence>
<evidence type="ECO:0000256" key="1">
    <source>
        <dbReference type="SAM" id="Phobius"/>
    </source>
</evidence>
<keyword evidence="1" id="KW-0812">Transmembrane</keyword>
<dbReference type="Gene3D" id="3.55.50.30">
    <property type="match status" value="1"/>
</dbReference>
<evidence type="ECO:0000313" key="5">
    <source>
        <dbReference type="Proteomes" id="UP001501175"/>
    </source>
</evidence>
<organism evidence="4 5">
    <name type="scientific">Nibrella saemangeumensis</name>
    <dbReference type="NCBI Taxonomy" id="1084526"/>
    <lineage>
        <taxon>Bacteria</taxon>
        <taxon>Pseudomonadati</taxon>
        <taxon>Bacteroidota</taxon>
        <taxon>Cytophagia</taxon>
        <taxon>Cytophagales</taxon>
        <taxon>Spirosomataceae</taxon>
        <taxon>Nibrella</taxon>
    </lineage>
</organism>
<feature type="domain" description="Protein FecR C-terminal" evidence="3">
    <location>
        <begin position="269"/>
        <end position="336"/>
    </location>
</feature>
<evidence type="ECO:0000313" key="4">
    <source>
        <dbReference type="EMBL" id="GAA4451342.1"/>
    </source>
</evidence>
<dbReference type="InterPro" id="IPR032508">
    <property type="entry name" value="FecR_C"/>
</dbReference>
<feature type="domain" description="FecR protein" evidence="2">
    <location>
        <begin position="130"/>
        <end position="226"/>
    </location>
</feature>
<dbReference type="PIRSF" id="PIRSF018266">
    <property type="entry name" value="FecR"/>
    <property type="match status" value="1"/>
</dbReference>
<dbReference type="PANTHER" id="PTHR30273">
    <property type="entry name" value="PERIPLASMIC SIGNAL SENSOR AND SIGMA FACTOR ACTIVATOR FECR-RELATED"/>
    <property type="match status" value="1"/>
</dbReference>
<dbReference type="EMBL" id="BAABHD010000014">
    <property type="protein sequence ID" value="GAA4451342.1"/>
    <property type="molecule type" value="Genomic_DNA"/>
</dbReference>
<proteinExistence type="predicted"/>
<feature type="transmembrane region" description="Helical" evidence="1">
    <location>
        <begin position="101"/>
        <end position="121"/>
    </location>
</feature>
<sequence>MRYDDFTVEDFVLDPDFQQWAKAPDVESDRFWQQWLAEHPDKAQRVTEARRLIQAIDFPDDLTDADVSAEWQKLQPMLDQPRTQPAVAAEPVPLGGFWRQYGRYAAVFLAVLLSVAGFYLWRQSAGGMVQVATGYGETWTVQLPDGSTVVLNANSSLAYPRNLKEQAVRQVKLNGEAFFSVVHTATDQRFVVDANSEFNVEVLGTEFTVTRRNDHAQVMLASGKVRLQMAGQQMVMQPGELVDIQPKADRLLKKQVNPEVYTSWTENQLIFENTSLTDIARLLEDNYGLTVTIEDETLAQQEFNGTFPSGNVDVLLKALERTYQLQITRQDNQILIRSQRTKTNL</sequence>
<dbReference type="PANTHER" id="PTHR30273:SF2">
    <property type="entry name" value="PROTEIN FECR"/>
    <property type="match status" value="1"/>
</dbReference>